<gene>
    <name evidence="1" type="ORF">H0235_001897</name>
</gene>
<dbReference type="Proteomes" id="UP000600918">
    <property type="component" value="Unassembled WGS sequence"/>
</dbReference>
<protein>
    <submittedName>
        <fullName evidence="1">Uncharacterized protein</fullName>
    </submittedName>
</protein>
<sequence>MAIQMATTNNSHAEVCVPSDREYQSWDRTLIRRSIHRESLVIGLGLASAASDTPATRNIKEYEPSNERNELLWVEKHRAEGKK</sequence>
<keyword evidence="2" id="KW-1185">Reference proteome</keyword>
<dbReference type="AlphaFoldDB" id="A0A834UH70"/>
<dbReference type="EMBL" id="JACSDY010000001">
    <property type="protein sequence ID" value="KAF7439506.1"/>
    <property type="molecule type" value="Genomic_DNA"/>
</dbReference>
<name>A0A834UH70_VESPE</name>
<evidence type="ECO:0000313" key="1">
    <source>
        <dbReference type="EMBL" id="KAF7439506.1"/>
    </source>
</evidence>
<reference evidence="1" key="1">
    <citation type="journal article" date="2020" name="G3 (Bethesda)">
        <title>High-Quality Assemblies for Three Invasive Social Wasps from the &lt;i&gt;Vespula&lt;/i&gt; Genus.</title>
        <authorList>
            <person name="Harrop T.W.R."/>
            <person name="Guhlin J."/>
            <person name="McLaughlin G.M."/>
            <person name="Permina E."/>
            <person name="Stockwell P."/>
            <person name="Gilligan J."/>
            <person name="Le Lec M.F."/>
            <person name="Gruber M.A.M."/>
            <person name="Quinn O."/>
            <person name="Lovegrove M."/>
            <person name="Duncan E.J."/>
            <person name="Remnant E.J."/>
            <person name="Van Eeckhoven J."/>
            <person name="Graham B."/>
            <person name="Knapp R.A."/>
            <person name="Langford K.W."/>
            <person name="Kronenberg Z."/>
            <person name="Press M.O."/>
            <person name="Eacker S.M."/>
            <person name="Wilson-Rankin E.E."/>
            <person name="Purcell J."/>
            <person name="Lester P.J."/>
            <person name="Dearden P.K."/>
        </authorList>
    </citation>
    <scope>NUCLEOTIDE SEQUENCE</scope>
    <source>
        <strain evidence="1">Volc-1</strain>
    </source>
</reference>
<proteinExistence type="predicted"/>
<evidence type="ECO:0000313" key="2">
    <source>
        <dbReference type="Proteomes" id="UP000600918"/>
    </source>
</evidence>
<comment type="caution">
    <text evidence="1">The sequence shown here is derived from an EMBL/GenBank/DDBJ whole genome shotgun (WGS) entry which is preliminary data.</text>
</comment>
<organism evidence="1 2">
    <name type="scientific">Vespula pensylvanica</name>
    <name type="common">Western yellow jacket</name>
    <name type="synonym">Wasp</name>
    <dbReference type="NCBI Taxonomy" id="30213"/>
    <lineage>
        <taxon>Eukaryota</taxon>
        <taxon>Metazoa</taxon>
        <taxon>Ecdysozoa</taxon>
        <taxon>Arthropoda</taxon>
        <taxon>Hexapoda</taxon>
        <taxon>Insecta</taxon>
        <taxon>Pterygota</taxon>
        <taxon>Neoptera</taxon>
        <taxon>Endopterygota</taxon>
        <taxon>Hymenoptera</taxon>
        <taxon>Apocrita</taxon>
        <taxon>Aculeata</taxon>
        <taxon>Vespoidea</taxon>
        <taxon>Vespidae</taxon>
        <taxon>Vespinae</taxon>
        <taxon>Vespula</taxon>
    </lineage>
</organism>
<accession>A0A834UH70</accession>